<dbReference type="RefSeq" id="WP_188552582.1">
    <property type="nucleotide sequence ID" value="NZ_BMGT01000001.1"/>
</dbReference>
<evidence type="ECO:0000259" key="9">
    <source>
        <dbReference type="Pfam" id="PF12704"/>
    </source>
</evidence>
<evidence type="ECO:0008006" key="12">
    <source>
        <dbReference type="Google" id="ProtNLM"/>
    </source>
</evidence>
<evidence type="ECO:0000259" key="8">
    <source>
        <dbReference type="Pfam" id="PF02687"/>
    </source>
</evidence>
<feature type="transmembrane region" description="Helical" evidence="7">
    <location>
        <begin position="848"/>
        <end position="868"/>
    </location>
</feature>
<evidence type="ECO:0000256" key="2">
    <source>
        <dbReference type="ARBA" id="ARBA00022475"/>
    </source>
</evidence>
<evidence type="ECO:0000313" key="11">
    <source>
        <dbReference type="Proteomes" id="UP000647241"/>
    </source>
</evidence>
<reference evidence="10" key="2">
    <citation type="submission" date="2020-09" db="EMBL/GenBank/DDBJ databases">
        <authorList>
            <person name="Sun Q."/>
            <person name="Zhou Y."/>
        </authorList>
    </citation>
    <scope>NUCLEOTIDE SEQUENCE</scope>
    <source>
        <strain evidence="10">CGMCC 1.12997</strain>
    </source>
</reference>
<dbReference type="NCBIfam" id="TIGR03434">
    <property type="entry name" value="ADOP"/>
    <property type="match status" value="1"/>
</dbReference>
<evidence type="ECO:0000256" key="4">
    <source>
        <dbReference type="ARBA" id="ARBA00022989"/>
    </source>
</evidence>
<evidence type="ECO:0000256" key="1">
    <source>
        <dbReference type="ARBA" id="ARBA00004651"/>
    </source>
</evidence>
<feature type="domain" description="MacB-like periplasmic core" evidence="9">
    <location>
        <begin position="506"/>
        <end position="712"/>
    </location>
</feature>
<dbReference type="PANTHER" id="PTHR30572:SF4">
    <property type="entry name" value="ABC TRANSPORTER PERMEASE YTRF"/>
    <property type="match status" value="1"/>
</dbReference>
<feature type="transmembrane region" description="Helical" evidence="7">
    <location>
        <begin position="408"/>
        <end position="427"/>
    </location>
</feature>
<sequence length="883" mass="95847">MKGWQIRKRDADLERELQSDLELEEEEQRANGLSAEEAHRAARRAFGNTTLIREHIHEAWGWAPVERILQDARYAIRQLWRAPGFSIVVMLTLALGIGATTAIFTLVYDVMLRPLPFAQPDRIVTIEEKVAEWSNLYPALPVSANHFTFWQQHNRSFDSMAVMQQGSVPFGASGRSLQVGALWATPGIFSVLRVQPELGRQFTVDEAQQGHEHVAVLTYDLWHEQFAGDPHILSKTILVNGFPYSVIGVMPKSFHMPSIQTMATIGSTNHELPIGILVPLAFSKERLAEEMGDLNYFGLARLKTGTSIAVANAELNALQHTIAANLPADEKATLSAQIMPFQEKLVGNSRQPLMILLGAVMGLLLVGCVNVTNLLLSRAVSQKRQMAVAAALGASRAELVRMAIRETAVLAVMGGGLGVLLAASIVPGMQRYLPPALNFRGPLHLDWVGVGCALFLAVLATLAAGAAPAFMISRTAPQEVLHSDSRLTSESLGSRRARRFLVGTEVAVSVALVLMTAMLTASLVKLMDVDSGFTTERTIAATVNLPSESYRDDQHRAAFYREVLERINGLPGVEHAAFTSTLPLTAGGWGLMARVTGDSRPVTQLPLETVRSVSPQYFSGIGLRMIAGKSFGEDDWGKNLALVSEKTAKTLWPGKDPLGRQFNLEDPATEKPFTVVGVVADARTVSLAKPDPMLIYVPYWYRCESMGGLIIRTHQDPSEMADAIRQTIWSIDRGVPVPTVRALGGIVADSIANRRFEMDLLLLFAVSALFLAGLGIYGVLTYSVSQRYREMGLRLALGAQRTNLYWLILTDGLLPVGLGAVAGIAVAFGSARMVSGLLFQVSPYDPVLSVGAVGVLLAVGTIACLLPARRAAAVEPMQALRTE</sequence>
<protein>
    <recommendedName>
        <fullName evidence="12">Permease</fullName>
    </recommendedName>
</protein>
<dbReference type="GO" id="GO:0005886">
    <property type="term" value="C:plasma membrane"/>
    <property type="evidence" value="ECO:0007669"/>
    <property type="project" value="UniProtKB-SubCell"/>
</dbReference>
<evidence type="ECO:0000256" key="5">
    <source>
        <dbReference type="ARBA" id="ARBA00023136"/>
    </source>
</evidence>
<dbReference type="GO" id="GO:0022857">
    <property type="term" value="F:transmembrane transporter activity"/>
    <property type="evidence" value="ECO:0007669"/>
    <property type="project" value="TreeGrafter"/>
</dbReference>
<feature type="transmembrane region" description="Helical" evidence="7">
    <location>
        <begin position="87"/>
        <end position="108"/>
    </location>
</feature>
<keyword evidence="3 7" id="KW-0812">Transmembrane</keyword>
<feature type="transmembrane region" description="Helical" evidence="7">
    <location>
        <begin position="804"/>
        <end position="828"/>
    </location>
</feature>
<organism evidence="10 11">
    <name type="scientific">Edaphobacter dinghuensis</name>
    <dbReference type="NCBI Taxonomy" id="1560005"/>
    <lineage>
        <taxon>Bacteria</taxon>
        <taxon>Pseudomonadati</taxon>
        <taxon>Acidobacteriota</taxon>
        <taxon>Terriglobia</taxon>
        <taxon>Terriglobales</taxon>
        <taxon>Acidobacteriaceae</taxon>
        <taxon>Edaphobacter</taxon>
    </lineage>
</organism>
<dbReference type="AlphaFoldDB" id="A0A917H3N7"/>
<name>A0A917H3N7_9BACT</name>
<accession>A0A917H3N7</accession>
<dbReference type="EMBL" id="BMGT01000001">
    <property type="protein sequence ID" value="GGG66434.1"/>
    <property type="molecule type" value="Genomic_DNA"/>
</dbReference>
<reference evidence="10" key="1">
    <citation type="journal article" date="2014" name="Int. J. Syst. Evol. Microbiol.">
        <title>Complete genome sequence of Corynebacterium casei LMG S-19264T (=DSM 44701T), isolated from a smear-ripened cheese.</title>
        <authorList>
            <consortium name="US DOE Joint Genome Institute (JGI-PGF)"/>
            <person name="Walter F."/>
            <person name="Albersmeier A."/>
            <person name="Kalinowski J."/>
            <person name="Ruckert C."/>
        </authorList>
    </citation>
    <scope>NUCLEOTIDE SEQUENCE</scope>
    <source>
        <strain evidence="10">CGMCC 1.12997</strain>
    </source>
</reference>
<dbReference type="InterPro" id="IPR017800">
    <property type="entry name" value="ADOP"/>
</dbReference>
<dbReference type="InterPro" id="IPR050250">
    <property type="entry name" value="Macrolide_Exporter_MacB"/>
</dbReference>
<dbReference type="Pfam" id="PF02687">
    <property type="entry name" value="FtsX"/>
    <property type="match status" value="2"/>
</dbReference>
<keyword evidence="11" id="KW-1185">Reference proteome</keyword>
<feature type="domain" description="MacB-like periplasmic core" evidence="9">
    <location>
        <begin position="86"/>
        <end position="317"/>
    </location>
</feature>
<gene>
    <name evidence="10" type="ORF">GCM10011585_05330</name>
</gene>
<feature type="transmembrane region" description="Helical" evidence="7">
    <location>
        <begin position="500"/>
        <end position="524"/>
    </location>
</feature>
<dbReference type="InterPro" id="IPR025857">
    <property type="entry name" value="MacB_PCD"/>
</dbReference>
<dbReference type="NCBIfam" id="NF038403">
    <property type="entry name" value="perm_prefix_1"/>
    <property type="match status" value="1"/>
</dbReference>
<feature type="domain" description="ABC3 transporter permease C-terminal" evidence="8">
    <location>
        <begin position="362"/>
        <end position="477"/>
    </location>
</feature>
<proteinExistence type="inferred from homology"/>
<feature type="transmembrane region" description="Helical" evidence="7">
    <location>
        <begin position="447"/>
        <end position="472"/>
    </location>
</feature>
<keyword evidence="5 7" id="KW-0472">Membrane</keyword>
<evidence type="ECO:0000256" key="3">
    <source>
        <dbReference type="ARBA" id="ARBA00022692"/>
    </source>
</evidence>
<dbReference type="Proteomes" id="UP000647241">
    <property type="component" value="Unassembled WGS sequence"/>
</dbReference>
<comment type="subcellular location">
    <subcellularLocation>
        <location evidence="1">Cell membrane</location>
        <topology evidence="1">Multi-pass membrane protein</topology>
    </subcellularLocation>
</comment>
<feature type="transmembrane region" description="Helical" evidence="7">
    <location>
        <begin position="760"/>
        <end position="784"/>
    </location>
</feature>
<evidence type="ECO:0000256" key="7">
    <source>
        <dbReference type="SAM" id="Phobius"/>
    </source>
</evidence>
<dbReference type="PANTHER" id="PTHR30572">
    <property type="entry name" value="MEMBRANE COMPONENT OF TRANSPORTER-RELATED"/>
    <property type="match status" value="1"/>
</dbReference>
<comment type="similarity">
    <text evidence="6">Belongs to the ABC-4 integral membrane protein family.</text>
</comment>
<evidence type="ECO:0000256" key="6">
    <source>
        <dbReference type="ARBA" id="ARBA00038076"/>
    </source>
</evidence>
<comment type="caution">
    <text evidence="10">The sequence shown here is derived from an EMBL/GenBank/DDBJ whole genome shotgun (WGS) entry which is preliminary data.</text>
</comment>
<feature type="transmembrane region" description="Helical" evidence="7">
    <location>
        <begin position="353"/>
        <end position="376"/>
    </location>
</feature>
<keyword evidence="4 7" id="KW-1133">Transmembrane helix</keyword>
<keyword evidence="2" id="KW-1003">Cell membrane</keyword>
<dbReference type="Pfam" id="PF12704">
    <property type="entry name" value="MacB_PCD"/>
    <property type="match status" value="2"/>
</dbReference>
<dbReference type="InterPro" id="IPR003838">
    <property type="entry name" value="ABC3_permease_C"/>
</dbReference>
<feature type="domain" description="ABC3 transporter permease C-terminal" evidence="8">
    <location>
        <begin position="763"/>
        <end position="876"/>
    </location>
</feature>
<dbReference type="InterPro" id="IPR047928">
    <property type="entry name" value="Perm_prefix_1"/>
</dbReference>
<evidence type="ECO:0000313" key="10">
    <source>
        <dbReference type="EMBL" id="GGG66434.1"/>
    </source>
</evidence>